<dbReference type="OrthoDB" id="5559863at2759"/>
<organism evidence="2 3">
    <name type="scientific">Coemansia thaxteri</name>
    <dbReference type="NCBI Taxonomy" id="2663907"/>
    <lineage>
        <taxon>Eukaryota</taxon>
        <taxon>Fungi</taxon>
        <taxon>Fungi incertae sedis</taxon>
        <taxon>Zoopagomycota</taxon>
        <taxon>Kickxellomycotina</taxon>
        <taxon>Kickxellomycetes</taxon>
        <taxon>Kickxellales</taxon>
        <taxon>Kickxellaceae</taxon>
        <taxon>Coemansia</taxon>
    </lineage>
</organism>
<reference evidence="2" key="1">
    <citation type="submission" date="2022-07" db="EMBL/GenBank/DDBJ databases">
        <title>Phylogenomic reconstructions and comparative analyses of Kickxellomycotina fungi.</title>
        <authorList>
            <person name="Reynolds N.K."/>
            <person name="Stajich J.E."/>
            <person name="Barry K."/>
            <person name="Grigoriev I.V."/>
            <person name="Crous P."/>
            <person name="Smith M.E."/>
        </authorList>
    </citation>
    <scope>NUCLEOTIDE SEQUENCE</scope>
    <source>
        <strain evidence="2">IMI 214461</strain>
    </source>
</reference>
<dbReference type="Proteomes" id="UP001150907">
    <property type="component" value="Unassembled WGS sequence"/>
</dbReference>
<sequence>MMALNIDCLDTSVLRRIIAHACQPTLAHGSNGDSPAPRLREYKRLLPLASVSRAWREHASAHLHSTVILEYRPTLVRTRSDDAQLTKTKSIKVKGVVAAWASRSERPSLATVSSANSGTPRTVALWHSNLPLVARPHGPRVTTLCIQAFDTCPDYTTLLSALLAAGFTKRIWPDITCIEIRDYSEQLKLFTSTAKPADREVSRSSSSNSASSMGLSVSSRTNKASTPLNTALTRLTAELARHAPRVSAITTAPWESSTSSRHLAGHLVGEYLGQLQQCNAALVSPIMPRSLSSGLLASLSFLSIQTSILRTSSGLCGIIPAAQLCTLKLLQAEAFFSWEAFASPTPTDSQPRPAVLEFTNLTVLAIDFEKDHVANDTHRYDALKGGHSSRVSMGVDKRRLLFPKLSTLCIRKVPYTYAEAWSMFLESPIKSLAVAGKYAHIRYMDTRILRDLDVLDMHVYLSEKSFGRFTSYVKGVLSQESTVKSAWIRHSEVFPISMPETLAWCQLEELSITAYVPAVTLLAAVAQLPMLRRLTVQRIARDDCEAPLEPAELSIPDLVHITPTSASSTSMRDLQLHLGGSKLRASTLQAIIYVVLSMPNLRRLAVKQVYWSYICGYIAAHQAKYPNLQKLAHVRHIKMQATPAQLL</sequence>
<dbReference type="AlphaFoldDB" id="A0A9W8BF52"/>
<protein>
    <submittedName>
        <fullName evidence="2">Uncharacterized protein</fullName>
    </submittedName>
</protein>
<feature type="compositionally biased region" description="Low complexity" evidence="1">
    <location>
        <begin position="203"/>
        <end position="219"/>
    </location>
</feature>
<dbReference type="EMBL" id="JANBQF010000101">
    <property type="protein sequence ID" value="KAJ2005435.1"/>
    <property type="molecule type" value="Genomic_DNA"/>
</dbReference>
<evidence type="ECO:0000313" key="2">
    <source>
        <dbReference type="EMBL" id="KAJ2005435.1"/>
    </source>
</evidence>
<comment type="caution">
    <text evidence="2">The sequence shown here is derived from an EMBL/GenBank/DDBJ whole genome shotgun (WGS) entry which is preliminary data.</text>
</comment>
<keyword evidence="3" id="KW-1185">Reference proteome</keyword>
<name>A0A9W8BF52_9FUNG</name>
<feature type="region of interest" description="Disordered" evidence="1">
    <location>
        <begin position="198"/>
        <end position="223"/>
    </location>
</feature>
<evidence type="ECO:0000256" key="1">
    <source>
        <dbReference type="SAM" id="MobiDB-lite"/>
    </source>
</evidence>
<gene>
    <name evidence="2" type="ORF">H4R26_001948</name>
</gene>
<evidence type="ECO:0000313" key="3">
    <source>
        <dbReference type="Proteomes" id="UP001150907"/>
    </source>
</evidence>
<proteinExistence type="predicted"/>
<accession>A0A9W8BF52</accession>